<feature type="compositionally biased region" description="Polar residues" evidence="1">
    <location>
        <begin position="20"/>
        <end position="32"/>
    </location>
</feature>
<organism evidence="2 3">
    <name type="scientific">Cucurbitaria berberidis CBS 394.84</name>
    <dbReference type="NCBI Taxonomy" id="1168544"/>
    <lineage>
        <taxon>Eukaryota</taxon>
        <taxon>Fungi</taxon>
        <taxon>Dikarya</taxon>
        <taxon>Ascomycota</taxon>
        <taxon>Pezizomycotina</taxon>
        <taxon>Dothideomycetes</taxon>
        <taxon>Pleosporomycetidae</taxon>
        <taxon>Pleosporales</taxon>
        <taxon>Pleosporineae</taxon>
        <taxon>Cucurbitariaceae</taxon>
        <taxon>Cucurbitaria</taxon>
    </lineage>
</organism>
<comment type="caution">
    <text evidence="2">The sequence shown here is derived from an EMBL/GenBank/DDBJ whole genome shotgun (WGS) entry which is preliminary data.</text>
</comment>
<dbReference type="Proteomes" id="UP000800039">
    <property type="component" value="Unassembled WGS sequence"/>
</dbReference>
<keyword evidence="3" id="KW-1185">Reference proteome</keyword>
<dbReference type="OrthoDB" id="4188844at2759"/>
<feature type="compositionally biased region" description="Basic residues" evidence="1">
    <location>
        <begin position="1"/>
        <end position="10"/>
    </location>
</feature>
<dbReference type="RefSeq" id="XP_040793473.1">
    <property type="nucleotide sequence ID" value="XM_040932502.1"/>
</dbReference>
<dbReference type="GeneID" id="63849753"/>
<dbReference type="AlphaFoldDB" id="A0A9P4LDD1"/>
<name>A0A9P4LDD1_9PLEO</name>
<feature type="region of interest" description="Disordered" evidence="1">
    <location>
        <begin position="1"/>
        <end position="34"/>
    </location>
</feature>
<accession>A0A9P4LDD1</accession>
<gene>
    <name evidence="2" type="ORF">K460DRAFT_361664</name>
</gene>
<dbReference type="EMBL" id="ML976614">
    <property type="protein sequence ID" value="KAF1850910.1"/>
    <property type="molecule type" value="Genomic_DNA"/>
</dbReference>
<evidence type="ECO:0000313" key="2">
    <source>
        <dbReference type="EMBL" id="KAF1850910.1"/>
    </source>
</evidence>
<evidence type="ECO:0000256" key="1">
    <source>
        <dbReference type="SAM" id="MobiDB-lite"/>
    </source>
</evidence>
<evidence type="ECO:0000313" key="3">
    <source>
        <dbReference type="Proteomes" id="UP000800039"/>
    </source>
</evidence>
<proteinExistence type="predicted"/>
<reference evidence="2" key="1">
    <citation type="submission" date="2020-01" db="EMBL/GenBank/DDBJ databases">
        <authorList>
            <consortium name="DOE Joint Genome Institute"/>
            <person name="Haridas S."/>
            <person name="Albert R."/>
            <person name="Binder M."/>
            <person name="Bloem J."/>
            <person name="Labutti K."/>
            <person name="Salamov A."/>
            <person name="Andreopoulos B."/>
            <person name="Baker S.E."/>
            <person name="Barry K."/>
            <person name="Bills G."/>
            <person name="Bluhm B.H."/>
            <person name="Cannon C."/>
            <person name="Castanera R."/>
            <person name="Culley D.E."/>
            <person name="Daum C."/>
            <person name="Ezra D."/>
            <person name="Gonzalez J.B."/>
            <person name="Henrissat B."/>
            <person name="Kuo A."/>
            <person name="Liang C."/>
            <person name="Lipzen A."/>
            <person name="Lutzoni F."/>
            <person name="Magnuson J."/>
            <person name="Mondo S."/>
            <person name="Nolan M."/>
            <person name="Ohm R."/>
            <person name="Pangilinan J."/>
            <person name="Park H.-J."/>
            <person name="Ramirez L."/>
            <person name="Alfaro M."/>
            <person name="Sun H."/>
            <person name="Tritt A."/>
            <person name="Yoshinaga Y."/>
            <person name="Zwiers L.-H."/>
            <person name="Turgeon B.G."/>
            <person name="Goodwin S.B."/>
            <person name="Spatafora J.W."/>
            <person name="Crous P.W."/>
            <person name="Grigoriev I.V."/>
        </authorList>
    </citation>
    <scope>NUCLEOTIDE SEQUENCE</scope>
    <source>
        <strain evidence="2">CBS 394.84</strain>
    </source>
</reference>
<protein>
    <submittedName>
        <fullName evidence="2">Uncharacterized protein</fullName>
    </submittedName>
</protein>
<sequence length="141" mass="16165">MEPHNNHLRAVRPPPGSRRNLFQSTRRQNPTTVRPDKEIAGIFQQPQEDELVERTAQGEYKMYAPQMGYTHMALNLGREGDEEAEQEQQVIDLYGKSTAHWDAAAIEEEIKIALKSSLRKKVASVEEDKWMFQGESDLGKK</sequence>